<dbReference type="GO" id="GO:0005794">
    <property type="term" value="C:Golgi apparatus"/>
    <property type="evidence" value="ECO:0007669"/>
    <property type="project" value="TreeGrafter"/>
</dbReference>
<dbReference type="GO" id="GO:0016757">
    <property type="term" value="F:glycosyltransferase activity"/>
    <property type="evidence" value="ECO:0007669"/>
    <property type="project" value="TreeGrafter"/>
</dbReference>
<protein>
    <submittedName>
        <fullName evidence="4">Nucleotide-diphospho-sugar transferase-domain-containing protein</fullName>
    </submittedName>
</protein>
<dbReference type="PANTHER" id="PTHR47032">
    <property type="entry name" value="UDP-D-XYLOSE:L-FUCOSE ALPHA-1,3-D-XYLOSYLTRANSFERASE-RELATED"/>
    <property type="match status" value="1"/>
</dbReference>
<dbReference type="Gene3D" id="3.90.550.10">
    <property type="entry name" value="Spore Coat Polysaccharide Biosynthesis Protein SpsA, Chain A"/>
    <property type="match status" value="1"/>
</dbReference>
<keyword evidence="2" id="KW-0732">Signal</keyword>
<evidence type="ECO:0000313" key="5">
    <source>
        <dbReference type="Proteomes" id="UP000268093"/>
    </source>
</evidence>
<accession>A0A433DAT8</accession>
<comment type="caution">
    <text evidence="4">The sequence shown here is derived from an EMBL/GenBank/DDBJ whole genome shotgun (WGS) entry which is preliminary data.</text>
</comment>
<proteinExistence type="inferred from homology"/>
<dbReference type="InterPro" id="IPR029044">
    <property type="entry name" value="Nucleotide-diphossugar_trans"/>
</dbReference>
<sequence length="402" mass="45871">MERRSTVLFFVFLFLVFVILYSADISYDLQFNGSECEINLATDLTPAVNRDELSFKTDVAAYAAMQTQLAFTITITETQTTTATTTATATATATTTITATTSKENRESTMTNDPLPFFDPAPSEVYEAIQRNLIPFDHTLVTAVVNHGMIEYTLNWIASLKRTNVNMFLVFCIDADAYQALVDAGYVANAVKIPWAWYHRTVPSSKFEEYREGSYNSITHAKSLVVERLLHMDIIVVFSDVDIVWLSPRILDFLTTMWQVRGETLMLFSQEGFDRTTINSGFYLMRPANTTMRLMHETITIQDSEPEMTQQQAMNRALLNIDLNITTSPMVFLDLFYFPNGLVYFYNNLPTSWNLQAMIAHANYFVGDEKKQALKRFNLWYIDDIKKEEPVDGIKKVEPVDA</sequence>
<comment type="similarity">
    <text evidence="1">Belongs to the glycosyltransferase 77 family.</text>
</comment>
<organism evidence="4 5">
    <name type="scientific">Jimgerdemannia flammicorona</name>
    <dbReference type="NCBI Taxonomy" id="994334"/>
    <lineage>
        <taxon>Eukaryota</taxon>
        <taxon>Fungi</taxon>
        <taxon>Fungi incertae sedis</taxon>
        <taxon>Mucoromycota</taxon>
        <taxon>Mucoromycotina</taxon>
        <taxon>Endogonomycetes</taxon>
        <taxon>Endogonales</taxon>
        <taxon>Endogonaceae</taxon>
        <taxon>Jimgerdemannia</taxon>
    </lineage>
</organism>
<keyword evidence="4" id="KW-0808">Transferase</keyword>
<dbReference type="InterPro" id="IPR052636">
    <property type="entry name" value="UDP-D-xylose:L-fucose_XylT"/>
</dbReference>
<feature type="signal peptide" evidence="2">
    <location>
        <begin position="1"/>
        <end position="23"/>
    </location>
</feature>
<reference evidence="4 5" key="1">
    <citation type="journal article" date="2018" name="New Phytol.">
        <title>Phylogenomics of Endogonaceae and evolution of mycorrhizas within Mucoromycota.</title>
        <authorList>
            <person name="Chang Y."/>
            <person name="Desiro A."/>
            <person name="Na H."/>
            <person name="Sandor L."/>
            <person name="Lipzen A."/>
            <person name="Clum A."/>
            <person name="Barry K."/>
            <person name="Grigoriev I.V."/>
            <person name="Martin F.M."/>
            <person name="Stajich J.E."/>
            <person name="Smith M.E."/>
            <person name="Bonito G."/>
            <person name="Spatafora J.W."/>
        </authorList>
    </citation>
    <scope>NUCLEOTIDE SEQUENCE [LARGE SCALE GENOMIC DNA]</scope>
    <source>
        <strain evidence="4 5">GMNB39</strain>
    </source>
</reference>
<feature type="chain" id="PRO_5019238707" evidence="2">
    <location>
        <begin position="24"/>
        <end position="402"/>
    </location>
</feature>
<evidence type="ECO:0000256" key="1">
    <source>
        <dbReference type="ARBA" id="ARBA00007033"/>
    </source>
</evidence>
<dbReference type="PANTHER" id="PTHR47032:SF1">
    <property type="entry name" value="UDP-D-XYLOSE:L-FUCOSE ALPHA-1,3-D-XYLOSYLTRANSFERASE-RELATED"/>
    <property type="match status" value="1"/>
</dbReference>
<dbReference type="Pfam" id="PF03407">
    <property type="entry name" value="Nucleotid_trans"/>
    <property type="match status" value="1"/>
</dbReference>
<dbReference type="AlphaFoldDB" id="A0A433DAT8"/>
<dbReference type="Proteomes" id="UP000268093">
    <property type="component" value="Unassembled WGS sequence"/>
</dbReference>
<dbReference type="OrthoDB" id="540503at2759"/>
<gene>
    <name evidence="4" type="ORF">BC936DRAFT_145153</name>
</gene>
<evidence type="ECO:0000259" key="3">
    <source>
        <dbReference type="Pfam" id="PF03407"/>
    </source>
</evidence>
<dbReference type="InterPro" id="IPR005069">
    <property type="entry name" value="Nucl-diP-sugar_transferase"/>
</dbReference>
<feature type="domain" description="Nucleotide-diphospho-sugar transferase" evidence="3">
    <location>
        <begin position="165"/>
        <end position="371"/>
    </location>
</feature>
<dbReference type="EMBL" id="RBNI01003911">
    <property type="protein sequence ID" value="RUP47942.1"/>
    <property type="molecule type" value="Genomic_DNA"/>
</dbReference>
<evidence type="ECO:0000313" key="4">
    <source>
        <dbReference type="EMBL" id="RUP47942.1"/>
    </source>
</evidence>
<name>A0A433DAT8_9FUNG</name>
<evidence type="ECO:0000256" key="2">
    <source>
        <dbReference type="SAM" id="SignalP"/>
    </source>
</evidence>
<dbReference type="SUPFAM" id="SSF53448">
    <property type="entry name" value="Nucleotide-diphospho-sugar transferases"/>
    <property type="match status" value="1"/>
</dbReference>
<keyword evidence="5" id="KW-1185">Reference proteome</keyword>